<evidence type="ECO:0000313" key="4">
    <source>
        <dbReference type="Proteomes" id="UP000325273"/>
    </source>
</evidence>
<name>A0A5B0H8G5_9BURK</name>
<protein>
    <recommendedName>
        <fullName evidence="2">Winged helix-turn-helix domain-containing protein</fullName>
    </recommendedName>
</protein>
<evidence type="ECO:0000256" key="1">
    <source>
        <dbReference type="SAM" id="MobiDB-lite"/>
    </source>
</evidence>
<proteinExistence type="predicted"/>
<dbReference type="EMBL" id="VTUZ01000009">
    <property type="protein sequence ID" value="KAA1011496.1"/>
    <property type="molecule type" value="Genomic_DNA"/>
</dbReference>
<feature type="region of interest" description="Disordered" evidence="1">
    <location>
        <begin position="65"/>
        <end position="84"/>
    </location>
</feature>
<dbReference type="RefSeq" id="WP_149670928.1">
    <property type="nucleotide sequence ID" value="NZ_VTUZ01000009.1"/>
</dbReference>
<dbReference type="Pfam" id="PF14090">
    <property type="entry name" value="HTH_39"/>
    <property type="match status" value="1"/>
</dbReference>
<reference evidence="3 4" key="1">
    <citation type="submission" date="2019-08" db="EMBL/GenBank/DDBJ databases">
        <title>Paraburkholderia sp. DCY113.</title>
        <authorList>
            <person name="Kang J."/>
        </authorList>
    </citation>
    <scope>NUCLEOTIDE SEQUENCE [LARGE SCALE GENOMIC DNA]</scope>
    <source>
        <strain evidence="3 4">DCY113</strain>
    </source>
</reference>
<dbReference type="InterPro" id="IPR055245">
    <property type="entry name" value="HTH_proteobacteria"/>
</dbReference>
<keyword evidence="4" id="KW-1185">Reference proteome</keyword>
<evidence type="ECO:0000313" key="3">
    <source>
        <dbReference type="EMBL" id="KAA1011496.1"/>
    </source>
</evidence>
<feature type="domain" description="Winged helix-turn-helix" evidence="2">
    <location>
        <begin position="4"/>
        <end position="43"/>
    </location>
</feature>
<sequence>MPQALSVFGSVTTVEPTRFLDIIDPRARVCELRKRGYQMATVPVARAPANRRCPRGTCGRFIAPPLAAARSPTTDRSLPRKSGE</sequence>
<comment type="caution">
    <text evidence="3">The sequence shown here is derived from an EMBL/GenBank/DDBJ whole genome shotgun (WGS) entry which is preliminary data.</text>
</comment>
<accession>A0A5B0H8G5</accession>
<gene>
    <name evidence="3" type="ORF">FVF58_15595</name>
</gene>
<dbReference type="Proteomes" id="UP000325273">
    <property type="component" value="Unassembled WGS sequence"/>
</dbReference>
<organism evidence="3 4">
    <name type="scientific">Paraburkholderia panacisoli</name>
    <dbReference type="NCBI Taxonomy" id="2603818"/>
    <lineage>
        <taxon>Bacteria</taxon>
        <taxon>Pseudomonadati</taxon>
        <taxon>Pseudomonadota</taxon>
        <taxon>Betaproteobacteria</taxon>
        <taxon>Burkholderiales</taxon>
        <taxon>Burkholderiaceae</taxon>
        <taxon>Paraburkholderia</taxon>
    </lineage>
</organism>
<dbReference type="AlphaFoldDB" id="A0A5B0H8G5"/>
<evidence type="ECO:0000259" key="2">
    <source>
        <dbReference type="Pfam" id="PF14090"/>
    </source>
</evidence>